<keyword evidence="1" id="KW-0812">Transmembrane</keyword>
<evidence type="ECO:0000256" key="1">
    <source>
        <dbReference type="SAM" id="Phobius"/>
    </source>
</evidence>
<comment type="caution">
    <text evidence="2">The sequence shown here is derived from an EMBL/GenBank/DDBJ whole genome shotgun (WGS) entry which is preliminary data.</text>
</comment>
<organism evidence="2 3">
    <name type="scientific">Daphnia sinensis</name>
    <dbReference type="NCBI Taxonomy" id="1820382"/>
    <lineage>
        <taxon>Eukaryota</taxon>
        <taxon>Metazoa</taxon>
        <taxon>Ecdysozoa</taxon>
        <taxon>Arthropoda</taxon>
        <taxon>Crustacea</taxon>
        <taxon>Branchiopoda</taxon>
        <taxon>Diplostraca</taxon>
        <taxon>Cladocera</taxon>
        <taxon>Anomopoda</taxon>
        <taxon>Daphniidae</taxon>
        <taxon>Daphnia</taxon>
        <taxon>Daphnia similis group</taxon>
    </lineage>
</organism>
<reference evidence="2 3" key="1">
    <citation type="submission" date="2022-05" db="EMBL/GenBank/DDBJ databases">
        <title>A multi-omics perspective on studying reproductive biology in Daphnia sinensis.</title>
        <authorList>
            <person name="Jia J."/>
        </authorList>
    </citation>
    <scope>NUCLEOTIDE SEQUENCE [LARGE SCALE GENOMIC DNA]</scope>
    <source>
        <strain evidence="2 3">WSL</strain>
    </source>
</reference>
<dbReference type="EMBL" id="WJBH02000001">
    <property type="protein sequence ID" value="KAI9564496.1"/>
    <property type="molecule type" value="Genomic_DNA"/>
</dbReference>
<keyword evidence="3" id="KW-1185">Reference proteome</keyword>
<evidence type="ECO:0000313" key="3">
    <source>
        <dbReference type="Proteomes" id="UP000820818"/>
    </source>
</evidence>
<dbReference type="AlphaFoldDB" id="A0AAD5PY95"/>
<name>A0AAD5PY95_9CRUS</name>
<gene>
    <name evidence="2" type="ORF">GHT06_008235</name>
</gene>
<protein>
    <submittedName>
        <fullName evidence="2">Uncharacterized protein</fullName>
    </submittedName>
</protein>
<evidence type="ECO:0000313" key="2">
    <source>
        <dbReference type="EMBL" id="KAI9564496.1"/>
    </source>
</evidence>
<keyword evidence="1" id="KW-0472">Membrane</keyword>
<accession>A0AAD5PY95</accession>
<sequence>MEICGRRRTIQIFLVILVVFLWLLIFRSELRTLHVIRRTGDLRKATDSKIFSYHSPCGCLRNFTASTLDTQIKVNYQWCSAESVQRGVNQNIVSFSVFGKADQTGMRYFKFLRENAISINQWLPGWIMRVHHNIDVETPEHKLLCELYCSYSWVDLCDVGSLWRRLSKRRKNKNFDLRPVTGEQIFNLNRRIWRFLPLLDPRAYTVLTRDSDALISNREVAAIQQWLSSNYTFHVMRDHQAHKAHILAGMFGVKTHQRRDLVEGLTRVLVVFGKNQKYDTDQTLLSKIFWPTVKHDVMAHDSYNCMENSYALPTYPFPAQRVNNSFVSDNFEGRWIVPQKCPIACRPADHQDWEYC</sequence>
<dbReference type="Proteomes" id="UP000820818">
    <property type="component" value="Linkage Group LG1"/>
</dbReference>
<feature type="transmembrane region" description="Helical" evidence="1">
    <location>
        <begin position="12"/>
        <end position="30"/>
    </location>
</feature>
<keyword evidence="1" id="KW-1133">Transmembrane helix</keyword>
<proteinExistence type="predicted"/>